<dbReference type="Proteomes" id="UP000298663">
    <property type="component" value="Unassembled WGS sequence"/>
</dbReference>
<reference evidence="2 3" key="1">
    <citation type="journal article" date="2015" name="Genome Biol.">
        <title>Comparative genomics of Steinernema reveals deeply conserved gene regulatory networks.</title>
        <authorList>
            <person name="Dillman A.R."/>
            <person name="Macchietto M."/>
            <person name="Porter C.F."/>
            <person name="Rogers A."/>
            <person name="Williams B."/>
            <person name="Antoshechkin I."/>
            <person name="Lee M.M."/>
            <person name="Goodwin Z."/>
            <person name="Lu X."/>
            <person name="Lewis E.E."/>
            <person name="Goodrich-Blair H."/>
            <person name="Stock S.P."/>
            <person name="Adams B.J."/>
            <person name="Sternberg P.W."/>
            <person name="Mortazavi A."/>
        </authorList>
    </citation>
    <scope>NUCLEOTIDE SEQUENCE [LARGE SCALE GENOMIC DNA]</scope>
    <source>
        <strain evidence="2 3">ALL</strain>
    </source>
</reference>
<evidence type="ECO:0000256" key="1">
    <source>
        <dbReference type="SAM" id="Phobius"/>
    </source>
</evidence>
<keyword evidence="1" id="KW-0472">Membrane</keyword>
<keyword evidence="1" id="KW-1133">Transmembrane helix</keyword>
<comment type="caution">
    <text evidence="2">The sequence shown here is derived from an EMBL/GenBank/DDBJ whole genome shotgun (WGS) entry which is preliminary data.</text>
</comment>
<dbReference type="AlphaFoldDB" id="A0A4V6A0K0"/>
<feature type="transmembrane region" description="Helical" evidence="1">
    <location>
        <begin position="20"/>
        <end position="43"/>
    </location>
</feature>
<keyword evidence="3" id="KW-1185">Reference proteome</keyword>
<sequence>MLTAGTMDMNNMNDKNKIGLLIIQIAFCLVALVILIKCLIFTVRACRERCVKKWQKQEEFHDEEWY</sequence>
<name>A0A4V6A0K0_STECR</name>
<organism evidence="2 3">
    <name type="scientific">Steinernema carpocapsae</name>
    <name type="common">Entomopathogenic nematode</name>
    <dbReference type="NCBI Taxonomy" id="34508"/>
    <lineage>
        <taxon>Eukaryota</taxon>
        <taxon>Metazoa</taxon>
        <taxon>Ecdysozoa</taxon>
        <taxon>Nematoda</taxon>
        <taxon>Chromadorea</taxon>
        <taxon>Rhabditida</taxon>
        <taxon>Tylenchina</taxon>
        <taxon>Panagrolaimomorpha</taxon>
        <taxon>Strongyloidoidea</taxon>
        <taxon>Steinernematidae</taxon>
        <taxon>Steinernema</taxon>
    </lineage>
</organism>
<dbReference type="EMBL" id="AZBU02000006">
    <property type="protein sequence ID" value="TKR71895.1"/>
    <property type="molecule type" value="Genomic_DNA"/>
</dbReference>
<proteinExistence type="predicted"/>
<keyword evidence="1" id="KW-0812">Transmembrane</keyword>
<evidence type="ECO:0000313" key="2">
    <source>
        <dbReference type="EMBL" id="TKR71895.1"/>
    </source>
</evidence>
<evidence type="ECO:0000313" key="3">
    <source>
        <dbReference type="Proteomes" id="UP000298663"/>
    </source>
</evidence>
<reference evidence="2 3" key="2">
    <citation type="journal article" date="2019" name="G3 (Bethesda)">
        <title>Hybrid Assembly of the Genome of the Entomopathogenic Nematode Steinernema carpocapsae Identifies the X-Chromosome.</title>
        <authorList>
            <person name="Serra L."/>
            <person name="Macchietto M."/>
            <person name="Macias-Munoz A."/>
            <person name="McGill C.J."/>
            <person name="Rodriguez I.M."/>
            <person name="Rodriguez B."/>
            <person name="Murad R."/>
            <person name="Mortazavi A."/>
        </authorList>
    </citation>
    <scope>NUCLEOTIDE SEQUENCE [LARGE SCALE GENOMIC DNA]</scope>
    <source>
        <strain evidence="2 3">ALL</strain>
    </source>
</reference>
<protein>
    <submittedName>
        <fullName evidence="2">Uncharacterized protein</fullName>
    </submittedName>
</protein>
<accession>A0A4V6A0K0</accession>
<gene>
    <name evidence="2" type="ORF">L596_019427</name>
</gene>